<evidence type="ECO:0000259" key="4">
    <source>
        <dbReference type="PROSITE" id="PS50222"/>
    </source>
</evidence>
<evidence type="ECO:0000313" key="6">
    <source>
        <dbReference type="Proteomes" id="UP001516023"/>
    </source>
</evidence>
<dbReference type="Proteomes" id="UP001516023">
    <property type="component" value="Unassembled WGS sequence"/>
</dbReference>
<name>A0ABD3Q4A9_9STRA</name>
<feature type="chain" id="PRO_5044837265" description="EF-hand domain-containing protein" evidence="3">
    <location>
        <begin position="20"/>
        <end position="255"/>
    </location>
</feature>
<keyword evidence="2" id="KW-0175">Coiled coil</keyword>
<evidence type="ECO:0000256" key="2">
    <source>
        <dbReference type="SAM" id="Coils"/>
    </source>
</evidence>
<feature type="coiled-coil region" evidence="2">
    <location>
        <begin position="105"/>
        <end position="132"/>
    </location>
</feature>
<evidence type="ECO:0000256" key="3">
    <source>
        <dbReference type="SAM" id="SignalP"/>
    </source>
</evidence>
<feature type="signal peptide" evidence="3">
    <location>
        <begin position="1"/>
        <end position="19"/>
    </location>
</feature>
<feature type="domain" description="EF-hand" evidence="4">
    <location>
        <begin position="183"/>
        <end position="209"/>
    </location>
</feature>
<reference evidence="5 6" key="1">
    <citation type="journal article" date="2020" name="G3 (Bethesda)">
        <title>Improved Reference Genome for Cyclotella cryptica CCMP332, a Model for Cell Wall Morphogenesis, Salinity Adaptation, and Lipid Production in Diatoms (Bacillariophyta).</title>
        <authorList>
            <person name="Roberts W.R."/>
            <person name="Downey K.M."/>
            <person name="Ruck E.C."/>
            <person name="Traller J.C."/>
            <person name="Alverson A.J."/>
        </authorList>
    </citation>
    <scope>NUCLEOTIDE SEQUENCE [LARGE SCALE GENOMIC DNA]</scope>
    <source>
        <strain evidence="5 6">CCMP332</strain>
    </source>
</reference>
<dbReference type="SUPFAM" id="SSF47473">
    <property type="entry name" value="EF-hand"/>
    <property type="match status" value="1"/>
</dbReference>
<protein>
    <recommendedName>
        <fullName evidence="4">EF-hand domain-containing protein</fullName>
    </recommendedName>
</protein>
<accession>A0ABD3Q4A9</accession>
<dbReference type="InterPro" id="IPR018247">
    <property type="entry name" value="EF_Hand_1_Ca_BS"/>
</dbReference>
<dbReference type="AlphaFoldDB" id="A0ABD3Q4A9"/>
<sequence length="255" mass="29197">MKLAAVITSVAAVLGSTYGQQDQYPDYQDYADGYEQDNLYENYAIHQQEKAVGVGGGIGMGKVVLSSAFTYFLGAKIHSGRVAKKLKKKHQQDQKTLYTQYYNDVYKLEEKKLELQRIIDQLQAKLVETTEKHEMEALQREYDEFKQPDVDGDDRISRTEFNSYVRDYLSNYPGLTEKDYPKFEDFDHDGDGYVSFQEYAQQMAVQAQQAEMEKYYAQSQGSSGQKQAAKANALYDLYGSATQSDGFYDLYAQLR</sequence>
<keyword evidence="1" id="KW-0106">Calcium</keyword>
<evidence type="ECO:0000256" key="1">
    <source>
        <dbReference type="ARBA" id="ARBA00022837"/>
    </source>
</evidence>
<keyword evidence="3" id="KW-0732">Signal</keyword>
<dbReference type="InterPro" id="IPR002048">
    <property type="entry name" value="EF_hand_dom"/>
</dbReference>
<dbReference type="PROSITE" id="PS00018">
    <property type="entry name" value="EF_HAND_1"/>
    <property type="match status" value="2"/>
</dbReference>
<dbReference type="EMBL" id="JABMIG020000077">
    <property type="protein sequence ID" value="KAL3794779.1"/>
    <property type="molecule type" value="Genomic_DNA"/>
</dbReference>
<dbReference type="Pfam" id="PF13499">
    <property type="entry name" value="EF-hand_7"/>
    <property type="match status" value="1"/>
</dbReference>
<evidence type="ECO:0000313" key="5">
    <source>
        <dbReference type="EMBL" id="KAL3794779.1"/>
    </source>
</evidence>
<keyword evidence="6" id="KW-1185">Reference proteome</keyword>
<proteinExistence type="predicted"/>
<comment type="caution">
    <text evidence="5">The sequence shown here is derived from an EMBL/GenBank/DDBJ whole genome shotgun (WGS) entry which is preliminary data.</text>
</comment>
<dbReference type="Gene3D" id="1.10.238.10">
    <property type="entry name" value="EF-hand"/>
    <property type="match status" value="1"/>
</dbReference>
<dbReference type="InterPro" id="IPR011992">
    <property type="entry name" value="EF-hand-dom_pair"/>
</dbReference>
<organism evidence="5 6">
    <name type="scientific">Cyclotella cryptica</name>
    <dbReference type="NCBI Taxonomy" id="29204"/>
    <lineage>
        <taxon>Eukaryota</taxon>
        <taxon>Sar</taxon>
        <taxon>Stramenopiles</taxon>
        <taxon>Ochrophyta</taxon>
        <taxon>Bacillariophyta</taxon>
        <taxon>Coscinodiscophyceae</taxon>
        <taxon>Thalassiosirophycidae</taxon>
        <taxon>Stephanodiscales</taxon>
        <taxon>Stephanodiscaceae</taxon>
        <taxon>Cyclotella</taxon>
    </lineage>
</organism>
<gene>
    <name evidence="5" type="ORF">HJC23_012789</name>
</gene>
<dbReference type="PROSITE" id="PS50222">
    <property type="entry name" value="EF_HAND_2"/>
    <property type="match status" value="1"/>
</dbReference>